<feature type="transmembrane region" description="Helical" evidence="6">
    <location>
        <begin position="323"/>
        <end position="348"/>
    </location>
</feature>
<dbReference type="GO" id="GO:0022857">
    <property type="term" value="F:transmembrane transporter activity"/>
    <property type="evidence" value="ECO:0007669"/>
    <property type="project" value="TreeGrafter"/>
</dbReference>
<evidence type="ECO:0000256" key="2">
    <source>
        <dbReference type="ARBA" id="ARBA00022475"/>
    </source>
</evidence>
<dbReference type="EMBL" id="ADLD01000013">
    <property type="protein sequence ID" value="EHB91322.1"/>
    <property type="molecule type" value="Genomic_DNA"/>
</dbReference>
<feature type="transmembrane region" description="Helical" evidence="6">
    <location>
        <begin position="20"/>
        <end position="42"/>
    </location>
</feature>
<feature type="transmembrane region" description="Helical" evidence="6">
    <location>
        <begin position="662"/>
        <end position="683"/>
    </location>
</feature>
<dbReference type="InterPro" id="IPR050250">
    <property type="entry name" value="Macrolide_Exporter_MacB"/>
</dbReference>
<evidence type="ECO:0000256" key="5">
    <source>
        <dbReference type="ARBA" id="ARBA00023136"/>
    </source>
</evidence>
<accession>G5H9Q6</accession>
<dbReference type="Pfam" id="PF02687">
    <property type="entry name" value="FtsX"/>
    <property type="match status" value="2"/>
</dbReference>
<dbReference type="RefSeq" id="WP_009134177.1">
    <property type="nucleotide sequence ID" value="NZ_CP102250.1"/>
</dbReference>
<dbReference type="GO" id="GO:0005886">
    <property type="term" value="C:plasma membrane"/>
    <property type="evidence" value="ECO:0007669"/>
    <property type="project" value="UniProtKB-SubCell"/>
</dbReference>
<dbReference type="GeneID" id="92815599"/>
<dbReference type="Pfam" id="PF12704">
    <property type="entry name" value="MacB_PCD"/>
    <property type="match status" value="1"/>
</dbReference>
<sequence length="784" mass="87371">MQLILRNFITILKRFKTASILNVLGLSTAFAAFLILLMQVRYEQSFDKFHSKAERIYRLEAQDEEAGRTLYACILSRPQIEEFAASSPHIAAGALTEDQDEVYLTVKQGDHPTGMREQMVLCTPELAQIFDFAMLEGDTTALRTPDQVLIPQSMARRMFGHRPAYGAQITYGSERLTVGGVYRDFPRNTQIHNALYRNMGKRFANQRGMWAFKGYILLDRAANKQQVVDNYMKNYVAPHPDQRQKDYRLTLLSDVYYTNDSEDMTPQTHGDKAQTRLLLIVAFLVIAIAAINFINFTTALAPMRIKSINTQKVLGCSTGILRAGLIFEAVGLSLIAYLVALVIVHVLSLTSYADLISADMALTANLPLAAYVAAGALLAGLIAGLYPAWYITSFPPALVLKGSFGLSPKGKRLRTVLISIQFIVSIVLIISLLFVKIQTRYMQTTPLGFDKDNIAITEISPDIYRNHREALTDRLESFPGITHVSYANKKLCNSDDYGVQGIMDQGINIHFGIMAVSHNFLTTMSIPIIDGRNFTDVDARKQDAATLICNQKMVLGNPQLIPGKRLADGFVADIVGTSADMHFTSLRKPVDPFALMLVSTKSSQVLNFCYVKIKAGTDLKAAVGHINQSIHAIDPAYPVNVEFFDNVLNALYQGEIKLNRQITLFSLLAILISMIGVFGLVIFDTQYRRKEIGIRKVFGATVGEILTMFNRTYLYIVAVCFVIAVPVAWYEIKLWLQNFAYQPPIRIWVFAVALLVVLAVTILTVTLQSYKAATENPAQSIKTD</sequence>
<comment type="caution">
    <text evidence="9">The sequence shown here is derived from an EMBL/GenBank/DDBJ whole genome shotgun (WGS) entry which is preliminary data.</text>
</comment>
<keyword evidence="2" id="KW-1003">Cell membrane</keyword>
<evidence type="ECO:0000313" key="9">
    <source>
        <dbReference type="EMBL" id="EHB91322.1"/>
    </source>
</evidence>
<evidence type="ECO:0008006" key="11">
    <source>
        <dbReference type="Google" id="ProtNLM"/>
    </source>
</evidence>
<dbReference type="PANTHER" id="PTHR30572:SF18">
    <property type="entry name" value="ABC-TYPE MACROLIDE FAMILY EXPORT SYSTEM PERMEASE COMPONENT 2"/>
    <property type="match status" value="1"/>
</dbReference>
<evidence type="ECO:0000313" key="10">
    <source>
        <dbReference type="Proteomes" id="UP000006008"/>
    </source>
</evidence>
<keyword evidence="4 6" id="KW-1133">Transmembrane helix</keyword>
<name>G5H9Q6_9BACT</name>
<gene>
    <name evidence="9" type="ORF">HMPREF9450_01371</name>
</gene>
<dbReference type="STRING" id="742725.HMPREF9450_01371"/>
<dbReference type="PATRIC" id="fig|742725.3.peg.1452"/>
<comment type="subcellular location">
    <subcellularLocation>
        <location evidence="1">Cell membrane</location>
        <topology evidence="1">Multi-pass membrane protein</topology>
    </subcellularLocation>
</comment>
<dbReference type="eggNOG" id="COG0577">
    <property type="taxonomic scope" value="Bacteria"/>
</dbReference>
<dbReference type="InterPro" id="IPR025857">
    <property type="entry name" value="MacB_PCD"/>
</dbReference>
<protein>
    <recommendedName>
        <fullName evidence="11">ABC3 transporter permease protein domain-containing protein</fullName>
    </recommendedName>
</protein>
<evidence type="ECO:0000259" key="7">
    <source>
        <dbReference type="Pfam" id="PF02687"/>
    </source>
</evidence>
<feature type="domain" description="ABC3 transporter permease C-terminal" evidence="7">
    <location>
        <begin position="664"/>
        <end position="777"/>
    </location>
</feature>
<evidence type="ECO:0000259" key="8">
    <source>
        <dbReference type="Pfam" id="PF12704"/>
    </source>
</evidence>
<keyword evidence="5 6" id="KW-0472">Membrane</keyword>
<dbReference type="AlphaFoldDB" id="G5H9Q6"/>
<dbReference type="InterPro" id="IPR003838">
    <property type="entry name" value="ABC3_permease_C"/>
</dbReference>
<feature type="transmembrane region" description="Helical" evidence="6">
    <location>
        <begin position="277"/>
        <end position="302"/>
    </location>
</feature>
<feature type="transmembrane region" description="Helical" evidence="6">
    <location>
        <begin position="413"/>
        <end position="435"/>
    </location>
</feature>
<feature type="domain" description="MacB-like periplasmic core" evidence="8">
    <location>
        <begin position="19"/>
        <end position="189"/>
    </location>
</feature>
<feature type="transmembrane region" description="Helical" evidence="6">
    <location>
        <begin position="747"/>
        <end position="767"/>
    </location>
</feature>
<feature type="transmembrane region" description="Helical" evidence="6">
    <location>
        <begin position="368"/>
        <end position="392"/>
    </location>
</feature>
<evidence type="ECO:0000256" key="4">
    <source>
        <dbReference type="ARBA" id="ARBA00022989"/>
    </source>
</evidence>
<evidence type="ECO:0000256" key="1">
    <source>
        <dbReference type="ARBA" id="ARBA00004651"/>
    </source>
</evidence>
<reference evidence="9 10" key="1">
    <citation type="submission" date="2011-08" db="EMBL/GenBank/DDBJ databases">
        <title>The Genome Sequence of Alistipes indistinctus YIT 12060.</title>
        <authorList>
            <consortium name="The Broad Institute Genome Sequencing Platform"/>
            <person name="Earl A."/>
            <person name="Ward D."/>
            <person name="Feldgarden M."/>
            <person name="Gevers D."/>
            <person name="Morotomi M."/>
            <person name="Young S.K."/>
            <person name="Zeng Q."/>
            <person name="Gargeya S."/>
            <person name="Fitzgerald M."/>
            <person name="Haas B."/>
            <person name="Abouelleil A."/>
            <person name="Alvarado L."/>
            <person name="Arachchi H.M."/>
            <person name="Berlin A."/>
            <person name="Brown A."/>
            <person name="Chapman S.B."/>
            <person name="Chen Z."/>
            <person name="Dunbar C."/>
            <person name="Freedman E."/>
            <person name="Gearin G."/>
            <person name="Gellesch M."/>
            <person name="Goldberg J."/>
            <person name="Griggs A."/>
            <person name="Gujja S."/>
            <person name="Heiman D."/>
            <person name="Howarth C."/>
            <person name="Larson L."/>
            <person name="Lui A."/>
            <person name="MacDonald P.J.P."/>
            <person name="Montmayeur A."/>
            <person name="Murphy C."/>
            <person name="Neiman D."/>
            <person name="Pearson M."/>
            <person name="Priest M."/>
            <person name="Roberts A."/>
            <person name="Saif S."/>
            <person name="Shea T."/>
            <person name="Shenoy N."/>
            <person name="Sisk P."/>
            <person name="Stolte C."/>
            <person name="Sykes S."/>
            <person name="Wortman J."/>
            <person name="Nusbaum C."/>
            <person name="Birren B."/>
        </authorList>
    </citation>
    <scope>NUCLEOTIDE SEQUENCE [LARGE SCALE GENOMIC DNA]</scope>
    <source>
        <strain evidence="9 10">YIT 12060</strain>
    </source>
</reference>
<organism evidence="9 10">
    <name type="scientific">Alistipes indistinctus YIT 12060</name>
    <dbReference type="NCBI Taxonomy" id="742725"/>
    <lineage>
        <taxon>Bacteria</taxon>
        <taxon>Pseudomonadati</taxon>
        <taxon>Bacteroidota</taxon>
        <taxon>Bacteroidia</taxon>
        <taxon>Bacteroidales</taxon>
        <taxon>Rikenellaceae</taxon>
        <taxon>Alistipes</taxon>
    </lineage>
</organism>
<dbReference type="PANTHER" id="PTHR30572">
    <property type="entry name" value="MEMBRANE COMPONENT OF TRANSPORTER-RELATED"/>
    <property type="match status" value="1"/>
</dbReference>
<keyword evidence="3 6" id="KW-0812">Transmembrane</keyword>
<evidence type="ECO:0000256" key="6">
    <source>
        <dbReference type="SAM" id="Phobius"/>
    </source>
</evidence>
<feature type="transmembrane region" description="Helical" evidence="6">
    <location>
        <begin position="713"/>
        <end position="732"/>
    </location>
</feature>
<proteinExistence type="predicted"/>
<evidence type="ECO:0000256" key="3">
    <source>
        <dbReference type="ARBA" id="ARBA00022692"/>
    </source>
</evidence>
<keyword evidence="10" id="KW-1185">Reference proteome</keyword>
<dbReference type="Proteomes" id="UP000006008">
    <property type="component" value="Unassembled WGS sequence"/>
</dbReference>
<dbReference type="OrthoDB" id="973461at2"/>
<feature type="domain" description="ABC3 transporter permease C-terminal" evidence="7">
    <location>
        <begin position="280"/>
        <end position="396"/>
    </location>
</feature>
<dbReference type="HOGENOM" id="CLU_008713_2_0_10"/>